<dbReference type="EMBL" id="VSDO01000005">
    <property type="protein sequence ID" value="TYA10955.1"/>
    <property type="molecule type" value="Genomic_DNA"/>
</dbReference>
<reference evidence="1 2" key="1">
    <citation type="submission" date="2019-08" db="EMBL/GenBank/DDBJ databases">
        <title>Genome sequencing of Paenibacillus faecis DSM 23593(T).</title>
        <authorList>
            <person name="Kook J.-K."/>
            <person name="Park S.-N."/>
            <person name="Lim Y.K."/>
        </authorList>
    </citation>
    <scope>NUCLEOTIDE SEQUENCE [LARGE SCALE GENOMIC DNA]</scope>
    <source>
        <strain evidence="1 2">DSM 23593</strain>
    </source>
</reference>
<dbReference type="AlphaFoldDB" id="A0A5D0CP26"/>
<protein>
    <submittedName>
        <fullName evidence="1">Uncharacterized protein</fullName>
    </submittedName>
</protein>
<gene>
    <name evidence="1" type="ORF">FRY98_24620</name>
</gene>
<sequence length="85" mass="9697">MDDQTLQYMGERVDKAREIKKKIARLRDFIKHSEGKSNIEITAGGHGCVQIPSYDFKRLALKAKAAILNQVQEEINLLEQELAEL</sequence>
<organism evidence="1 2">
    <name type="scientific">Paenibacillus faecis</name>
    <dbReference type="NCBI Taxonomy" id="862114"/>
    <lineage>
        <taxon>Bacteria</taxon>
        <taxon>Bacillati</taxon>
        <taxon>Bacillota</taxon>
        <taxon>Bacilli</taxon>
        <taxon>Bacillales</taxon>
        <taxon>Paenibacillaceae</taxon>
        <taxon>Paenibacillus</taxon>
    </lineage>
</organism>
<dbReference type="OrthoDB" id="2666310at2"/>
<proteinExistence type="predicted"/>
<evidence type="ECO:0000313" key="1">
    <source>
        <dbReference type="EMBL" id="TYA10955.1"/>
    </source>
</evidence>
<dbReference type="Proteomes" id="UP000325218">
    <property type="component" value="Unassembled WGS sequence"/>
</dbReference>
<accession>A0A5D0CP26</accession>
<name>A0A5D0CP26_9BACL</name>
<evidence type="ECO:0000313" key="2">
    <source>
        <dbReference type="Proteomes" id="UP000325218"/>
    </source>
</evidence>
<dbReference type="RefSeq" id="WP_148457119.1">
    <property type="nucleotide sequence ID" value="NZ_VSDO01000005.1"/>
</dbReference>
<comment type="caution">
    <text evidence="1">The sequence shown here is derived from an EMBL/GenBank/DDBJ whole genome shotgun (WGS) entry which is preliminary data.</text>
</comment>
<keyword evidence="2" id="KW-1185">Reference proteome</keyword>